<evidence type="ECO:0000259" key="3">
    <source>
        <dbReference type="Pfam" id="PF01968"/>
    </source>
</evidence>
<reference evidence="7 8" key="1">
    <citation type="submission" date="2024-10" db="EMBL/GenBank/DDBJ databases">
        <title>Updated reference genomes for cyclostephanoid diatoms.</title>
        <authorList>
            <person name="Roberts W.R."/>
            <person name="Alverson A.J."/>
        </authorList>
    </citation>
    <scope>NUCLEOTIDE SEQUENCE [LARGE SCALE GENOMIC DNA]</scope>
    <source>
        <strain evidence="7 8">AJA232-27</strain>
    </source>
</reference>
<keyword evidence="8" id="KW-1185">Reference proteome</keyword>
<protein>
    <recommendedName>
        <fullName evidence="9">5-oxoprolinase</fullName>
    </recommendedName>
</protein>
<dbReference type="InterPro" id="IPR049517">
    <property type="entry name" value="ACX-like_C"/>
</dbReference>
<dbReference type="InterPro" id="IPR008040">
    <property type="entry name" value="Hydant_A_N"/>
</dbReference>
<dbReference type="Pfam" id="PF19278">
    <property type="entry name" value="Hydant_A_C"/>
    <property type="match status" value="1"/>
</dbReference>
<evidence type="ECO:0000259" key="4">
    <source>
        <dbReference type="Pfam" id="PF02538"/>
    </source>
</evidence>
<dbReference type="PANTHER" id="PTHR11365:SF2">
    <property type="entry name" value="5-OXOPROLINASE"/>
    <property type="match status" value="1"/>
</dbReference>
<dbReference type="EMBL" id="JALLBG020000268">
    <property type="protein sequence ID" value="KAL3757272.1"/>
    <property type="molecule type" value="Genomic_DNA"/>
</dbReference>
<evidence type="ECO:0000256" key="2">
    <source>
        <dbReference type="SAM" id="SignalP"/>
    </source>
</evidence>
<evidence type="ECO:0008006" key="9">
    <source>
        <dbReference type="Google" id="ProtNLM"/>
    </source>
</evidence>
<proteinExistence type="inferred from homology"/>
<feature type="domain" description="Acetophenone carboxylase-like C-terminal" evidence="6">
    <location>
        <begin position="763"/>
        <end position="812"/>
    </location>
</feature>
<sequence length="1359" mass="147820">MPWRWRQFRPGSSLFLLVSFISAFQHPSLPLHSSRLLLRHGIRPSNMTSSSTQQQQQVEHEGDGKFHFAIDRGGTFTDVHCTLPNGTELVSKLLSVDPANYDDAPTEGIRRILDEHDPTGKTYPRGRVVDTSLIGSIRMGTTVATNALLEREGERMGLVITKGFGDLLKIGDQTRSDIFDLTCKAPDVLYEEVIEVDERVMLAEFFDENRSDEEIELLEQKPQSTHRVESIGPYSSNYPEAGVGKRIKGITGEKVIPIRIPDADAVRTSLRKLANKGIKSLAVVFLHSYVYPEHEKMVGEIAKSMDCFSEISLSHEVMSMVKLVPRGHTACAAAYLTPKITEYLAGFTKGFDDGLMTNVRLDFMKSDGGLTPVNDFGGHQAILSGPAGGVVGYAKTSYRLSLDEDGNALNKPLPIIGFDMGGTSTDVSRYDGALEHVFETTTAGVCIQAPQLDIHTVAAGGGSRLFLQNGLFVVGPESSKAHPGPVCYRKNGYLSVTDANVVLGRVIPEHFPNIFGPNEDEPLDLKGAREAFRALAEENNDVKGTIEELAYGFIQVANEAMCRPIRNLTQMRGFDITKHALACFGGAGPQHACAMARALGISKVYIHRYGGILSAYGLSMADAVVEEQEPAKEVYAVAKTDGSGFFVDQDPSSPTRDARLEHLAMKARSALVKQGYSESAIVIEKYLNMRYQGTDNAIMIKEKTIDTALPYANLFIEQYRREFGFILEGRDLLIDDFRVRAFVPGASLAPQHAVPTLGSPPSAGSTRAFFENGWEKVSTYNYEDLKPGHEIVGPAILFQSISTIVLEIGCTALVTADGDLDITVERKTYTGDKDETSEIKEDPVQLSIYAHRFMGIAEQMGRTLSRTAISVNIKERLDFSCALFTSDGGLVANAPHIPVHLGAMQSAVRFQVEYWNSEGREGIKEGDVFVSNHPQLAGGSHLPDITVITPVFHDGEILFFVASRGHHSDIGGITPGSMPPHSTSLEEEGASIVAFKLVKDGKFQEEGITEILSNQKFEGTRNLKDNLSDLRAQVAANNSGIRLLQSLVNENGLENVKAYMYFIQHNAETAVRQMLKRFASTHGTRATAIDHLDDGTPIQLVIHIDSRTGSACFDFGGTGPQMLGNLNAPPAVTYSAVIYSLRSLIGQDIPLNQGCLAPIEFKIPKYSLLNPSDDVAVVGGNVLTSQRVVDVVLKAFKACAASQGCMNNLTFGDDRFGYYETIAGGAGAGPTWEGRSGVHTHCTNTRITDPEILERRYPVLLRRFCLRTDSGGAGTHRGGDGVIREIEPLRPLIMSILSERRSLAPYGLEGGEPGKVGRNLLIKEGGIAFNIGAKRSGLIKAGERLVIETPGGGGYGISA</sequence>
<name>A0ABD3M0S2_9STRA</name>
<comment type="caution">
    <text evidence="7">The sequence shown here is derived from an EMBL/GenBank/DDBJ whole genome shotgun (WGS) entry which is preliminary data.</text>
</comment>
<dbReference type="Pfam" id="PF01968">
    <property type="entry name" value="Hydantoinase_A"/>
    <property type="match status" value="1"/>
</dbReference>
<feature type="chain" id="PRO_5044744768" description="5-oxoprolinase" evidence="2">
    <location>
        <begin position="24"/>
        <end position="1359"/>
    </location>
</feature>
<dbReference type="InterPro" id="IPR045079">
    <property type="entry name" value="Oxoprolinase-like"/>
</dbReference>
<feature type="signal peptide" evidence="2">
    <location>
        <begin position="1"/>
        <end position="23"/>
    </location>
</feature>
<gene>
    <name evidence="7" type="ORF">ACHAWU_008433</name>
</gene>
<dbReference type="Pfam" id="PF05378">
    <property type="entry name" value="Hydant_A_N"/>
    <property type="match status" value="1"/>
</dbReference>
<dbReference type="Pfam" id="PF02538">
    <property type="entry name" value="Hydantoinase_B"/>
    <property type="match status" value="1"/>
</dbReference>
<dbReference type="Proteomes" id="UP001530293">
    <property type="component" value="Unassembled WGS sequence"/>
</dbReference>
<evidence type="ECO:0000256" key="1">
    <source>
        <dbReference type="ARBA" id="ARBA00010403"/>
    </source>
</evidence>
<dbReference type="InterPro" id="IPR002821">
    <property type="entry name" value="Hydantoinase_A"/>
</dbReference>
<feature type="domain" description="Hydantoinase A/oxoprolinase" evidence="3">
    <location>
        <begin position="326"/>
        <end position="625"/>
    </location>
</feature>
<comment type="similarity">
    <text evidence="1">Belongs to the oxoprolinase family.</text>
</comment>
<keyword evidence="2" id="KW-0732">Signal</keyword>
<accession>A0ABD3M0S2</accession>
<feature type="domain" description="Hydantoinase B/oxoprolinase" evidence="4">
    <location>
        <begin position="842"/>
        <end position="1356"/>
    </location>
</feature>
<dbReference type="PANTHER" id="PTHR11365">
    <property type="entry name" value="5-OXOPROLINASE RELATED"/>
    <property type="match status" value="1"/>
</dbReference>
<feature type="domain" description="Hydantoinase/oxoprolinase N-terminal" evidence="5">
    <location>
        <begin position="68"/>
        <end position="305"/>
    </location>
</feature>
<organism evidence="7 8">
    <name type="scientific">Discostella pseudostelligera</name>
    <dbReference type="NCBI Taxonomy" id="259834"/>
    <lineage>
        <taxon>Eukaryota</taxon>
        <taxon>Sar</taxon>
        <taxon>Stramenopiles</taxon>
        <taxon>Ochrophyta</taxon>
        <taxon>Bacillariophyta</taxon>
        <taxon>Coscinodiscophyceae</taxon>
        <taxon>Thalassiosirophycidae</taxon>
        <taxon>Stephanodiscales</taxon>
        <taxon>Stephanodiscaceae</taxon>
        <taxon>Discostella</taxon>
    </lineage>
</organism>
<evidence type="ECO:0000259" key="5">
    <source>
        <dbReference type="Pfam" id="PF05378"/>
    </source>
</evidence>
<evidence type="ECO:0000313" key="8">
    <source>
        <dbReference type="Proteomes" id="UP001530293"/>
    </source>
</evidence>
<evidence type="ECO:0000259" key="6">
    <source>
        <dbReference type="Pfam" id="PF19278"/>
    </source>
</evidence>
<dbReference type="InterPro" id="IPR003692">
    <property type="entry name" value="Hydantoinase_B"/>
</dbReference>
<evidence type="ECO:0000313" key="7">
    <source>
        <dbReference type="EMBL" id="KAL3757272.1"/>
    </source>
</evidence>